<evidence type="ECO:0000313" key="1">
    <source>
        <dbReference type="EMBL" id="BAF59297.1"/>
    </source>
</evidence>
<sequence>MGDLIKFGDVEMIVTKTSSRHKVIDITLTGNTSEQAPKLILSKNNRIVYEVPADVDVNVNVTEKTVIDKSPLFDEESKAGK</sequence>
<gene>
    <name evidence="1" type="ordered locus">PTH_1116</name>
</gene>
<evidence type="ECO:0000313" key="2">
    <source>
        <dbReference type="Proteomes" id="UP000006556"/>
    </source>
</evidence>
<dbReference type="HOGENOM" id="CLU_2570764_0_0_9"/>
<dbReference type="AlphaFoldDB" id="A5D396"/>
<organism evidence="1 2">
    <name type="scientific">Pelotomaculum thermopropionicum (strain DSM 13744 / JCM 10971 / SI)</name>
    <dbReference type="NCBI Taxonomy" id="370438"/>
    <lineage>
        <taxon>Bacteria</taxon>
        <taxon>Bacillati</taxon>
        <taxon>Bacillota</taxon>
        <taxon>Clostridia</taxon>
        <taxon>Eubacteriales</taxon>
        <taxon>Desulfotomaculaceae</taxon>
        <taxon>Pelotomaculum</taxon>
    </lineage>
</organism>
<protein>
    <submittedName>
        <fullName evidence="1">Uncharacterized protein</fullName>
    </submittedName>
</protein>
<proteinExistence type="predicted"/>
<dbReference type="eggNOG" id="ENOG50345BW">
    <property type="taxonomic scope" value="Bacteria"/>
</dbReference>
<accession>A5D396</accession>
<name>A5D396_PELTS</name>
<dbReference type="EMBL" id="AP009389">
    <property type="protein sequence ID" value="BAF59297.1"/>
    <property type="molecule type" value="Genomic_DNA"/>
</dbReference>
<reference evidence="2" key="1">
    <citation type="journal article" date="2008" name="Genome Res.">
        <title>The genome of Pelotomaculum thermopropionicum reveals niche-associated evolution in anaerobic microbiota.</title>
        <authorList>
            <person name="Kosaka T."/>
            <person name="Kato S."/>
            <person name="Shimoyama T."/>
            <person name="Ishii S."/>
            <person name="Abe T."/>
            <person name="Watanabe K."/>
        </authorList>
    </citation>
    <scope>NUCLEOTIDE SEQUENCE [LARGE SCALE GENOMIC DNA]</scope>
    <source>
        <strain evidence="2">DSM 13744 / JCM 10971 / SI</strain>
    </source>
</reference>
<keyword evidence="2" id="KW-1185">Reference proteome</keyword>
<dbReference type="KEGG" id="pth:PTH_1116"/>
<dbReference type="Proteomes" id="UP000006556">
    <property type="component" value="Chromosome"/>
</dbReference>